<dbReference type="Pfam" id="PF00849">
    <property type="entry name" value="PseudoU_synth_2"/>
    <property type="match status" value="1"/>
</dbReference>
<reference evidence="9 10" key="1">
    <citation type="submission" date="2019-07" db="EMBL/GenBank/DDBJ databases">
        <title>Whole genome shotgun sequence of Cerasibacillus quisquiliarum NBRC 102429.</title>
        <authorList>
            <person name="Hosoyama A."/>
            <person name="Uohara A."/>
            <person name="Ohji S."/>
            <person name="Ichikawa N."/>
        </authorList>
    </citation>
    <scope>NUCLEOTIDE SEQUENCE [LARGE SCALE GENOMIC DNA]</scope>
    <source>
        <strain evidence="9 10">NBRC 102429</strain>
    </source>
</reference>
<evidence type="ECO:0000259" key="8">
    <source>
        <dbReference type="SMART" id="SM00363"/>
    </source>
</evidence>
<evidence type="ECO:0000313" key="10">
    <source>
        <dbReference type="Proteomes" id="UP000321491"/>
    </source>
</evidence>
<keyword evidence="4 7" id="KW-0413">Isomerase</keyword>
<dbReference type="EMBL" id="BJXW01000008">
    <property type="protein sequence ID" value="GEN30360.1"/>
    <property type="molecule type" value="Genomic_DNA"/>
</dbReference>
<evidence type="ECO:0000256" key="5">
    <source>
        <dbReference type="PIRSR" id="PIRSR606225-1"/>
    </source>
</evidence>
<name>A0A511UUU1_9BACI</name>
<dbReference type="PANTHER" id="PTHR21600:SF44">
    <property type="entry name" value="RIBOSOMAL LARGE SUBUNIT PSEUDOURIDINE SYNTHASE D"/>
    <property type="match status" value="1"/>
</dbReference>
<gene>
    <name evidence="9" type="ORF">CQU01_05980</name>
</gene>
<dbReference type="AlphaFoldDB" id="A0A511UUU1"/>
<dbReference type="EC" id="5.4.99.-" evidence="7"/>
<dbReference type="SUPFAM" id="SSF55174">
    <property type="entry name" value="Alpha-L RNA-binding motif"/>
    <property type="match status" value="1"/>
</dbReference>
<organism evidence="9 10">
    <name type="scientific">Cerasibacillus quisquiliarum</name>
    <dbReference type="NCBI Taxonomy" id="227865"/>
    <lineage>
        <taxon>Bacteria</taxon>
        <taxon>Bacillati</taxon>
        <taxon>Bacillota</taxon>
        <taxon>Bacilli</taxon>
        <taxon>Bacillales</taxon>
        <taxon>Bacillaceae</taxon>
        <taxon>Cerasibacillus</taxon>
    </lineage>
</organism>
<evidence type="ECO:0000256" key="7">
    <source>
        <dbReference type="RuleBase" id="RU362028"/>
    </source>
</evidence>
<dbReference type="SMART" id="SM00363">
    <property type="entry name" value="S4"/>
    <property type="match status" value="1"/>
</dbReference>
<protein>
    <recommendedName>
        <fullName evidence="7">Pseudouridine synthase</fullName>
        <ecNumber evidence="7">5.4.99.-</ecNumber>
    </recommendedName>
</protein>
<dbReference type="InterPro" id="IPR002942">
    <property type="entry name" value="S4_RNA-bd"/>
</dbReference>
<feature type="active site" evidence="5">
    <location>
        <position position="137"/>
    </location>
</feature>
<dbReference type="InterPro" id="IPR020103">
    <property type="entry name" value="PsdUridine_synth_cat_dom_sf"/>
</dbReference>
<dbReference type="PANTHER" id="PTHR21600">
    <property type="entry name" value="MITOCHONDRIAL RNA PSEUDOURIDINE SYNTHASE"/>
    <property type="match status" value="1"/>
</dbReference>
<dbReference type="PROSITE" id="PS01129">
    <property type="entry name" value="PSI_RLU"/>
    <property type="match status" value="1"/>
</dbReference>
<accession>A0A511UUU1</accession>
<dbReference type="InterPro" id="IPR050188">
    <property type="entry name" value="RluA_PseudoU_synthase"/>
</dbReference>
<feature type="domain" description="RNA-binding S4" evidence="8">
    <location>
        <begin position="13"/>
        <end position="70"/>
    </location>
</feature>
<evidence type="ECO:0000313" key="9">
    <source>
        <dbReference type="EMBL" id="GEN30360.1"/>
    </source>
</evidence>
<proteinExistence type="inferred from homology"/>
<dbReference type="GO" id="GO:0000455">
    <property type="term" value="P:enzyme-directed rRNA pseudouridine synthesis"/>
    <property type="evidence" value="ECO:0007669"/>
    <property type="project" value="UniProtKB-ARBA"/>
</dbReference>
<dbReference type="OrthoDB" id="9807829at2"/>
<dbReference type="SUPFAM" id="SSF55120">
    <property type="entry name" value="Pseudouridine synthase"/>
    <property type="match status" value="1"/>
</dbReference>
<dbReference type="CDD" id="cd02869">
    <property type="entry name" value="PseudoU_synth_RluA_like"/>
    <property type="match status" value="1"/>
</dbReference>
<dbReference type="Proteomes" id="UP000321491">
    <property type="component" value="Unassembled WGS sequence"/>
</dbReference>
<comment type="catalytic activity">
    <reaction evidence="1 7">
        <text>a uridine in RNA = a pseudouridine in RNA</text>
        <dbReference type="Rhea" id="RHEA:48348"/>
        <dbReference type="Rhea" id="RHEA-COMP:12068"/>
        <dbReference type="Rhea" id="RHEA-COMP:12069"/>
        <dbReference type="ChEBI" id="CHEBI:65314"/>
        <dbReference type="ChEBI" id="CHEBI:65315"/>
    </reaction>
</comment>
<comment type="caution">
    <text evidence="9">The sequence shown here is derived from an EMBL/GenBank/DDBJ whole genome shotgun (WGS) entry which is preliminary data.</text>
</comment>
<dbReference type="PROSITE" id="PS50889">
    <property type="entry name" value="S4"/>
    <property type="match status" value="1"/>
</dbReference>
<comment type="similarity">
    <text evidence="2 7">Belongs to the pseudouridine synthase RluA family.</text>
</comment>
<dbReference type="NCBIfam" id="TIGR00005">
    <property type="entry name" value="rluA_subfam"/>
    <property type="match status" value="1"/>
</dbReference>
<evidence type="ECO:0000256" key="4">
    <source>
        <dbReference type="ARBA" id="ARBA00023235"/>
    </source>
</evidence>
<dbReference type="Pfam" id="PF01479">
    <property type="entry name" value="S4"/>
    <property type="match status" value="1"/>
</dbReference>
<comment type="function">
    <text evidence="7">Responsible for synthesis of pseudouridine from uracil.</text>
</comment>
<dbReference type="Gene3D" id="3.10.290.10">
    <property type="entry name" value="RNA-binding S4 domain"/>
    <property type="match status" value="1"/>
</dbReference>
<dbReference type="Gene3D" id="3.30.2350.10">
    <property type="entry name" value="Pseudouridine synthase"/>
    <property type="match status" value="1"/>
</dbReference>
<dbReference type="GO" id="GO:0120159">
    <property type="term" value="F:rRNA pseudouridine synthase activity"/>
    <property type="evidence" value="ECO:0007669"/>
    <property type="project" value="UniProtKB-ARBA"/>
</dbReference>
<evidence type="ECO:0000256" key="2">
    <source>
        <dbReference type="ARBA" id="ARBA00010876"/>
    </source>
</evidence>
<evidence type="ECO:0000256" key="3">
    <source>
        <dbReference type="ARBA" id="ARBA00022884"/>
    </source>
</evidence>
<dbReference type="FunFam" id="3.30.2350.10:FF:000006">
    <property type="entry name" value="Pseudouridine synthase"/>
    <property type="match status" value="1"/>
</dbReference>
<dbReference type="InterPro" id="IPR036986">
    <property type="entry name" value="S4_RNA-bd_sf"/>
</dbReference>
<dbReference type="RefSeq" id="WP_146935560.1">
    <property type="nucleotide sequence ID" value="NZ_BJXW01000008.1"/>
</dbReference>
<dbReference type="GO" id="GO:0003723">
    <property type="term" value="F:RNA binding"/>
    <property type="evidence" value="ECO:0007669"/>
    <property type="project" value="UniProtKB-KW"/>
</dbReference>
<keyword evidence="10" id="KW-1185">Reference proteome</keyword>
<dbReference type="InterPro" id="IPR006224">
    <property type="entry name" value="PsdUridine_synth_RluA-like_CS"/>
</dbReference>
<evidence type="ECO:0000256" key="1">
    <source>
        <dbReference type="ARBA" id="ARBA00000073"/>
    </source>
</evidence>
<dbReference type="InterPro" id="IPR006145">
    <property type="entry name" value="PsdUridine_synth_RsuA/RluA"/>
</dbReference>
<evidence type="ECO:0000256" key="6">
    <source>
        <dbReference type="PROSITE-ProRule" id="PRU00182"/>
    </source>
</evidence>
<dbReference type="CDD" id="cd00165">
    <property type="entry name" value="S4"/>
    <property type="match status" value="1"/>
</dbReference>
<dbReference type="InterPro" id="IPR006225">
    <property type="entry name" value="PsdUridine_synth_RluC/D"/>
</dbReference>
<keyword evidence="3 6" id="KW-0694">RNA-binding</keyword>
<sequence length="302" mass="34563">MKAYQVLSADSGKRIDKLLTIIQPDISRSEIQSWIKQNKVAVNGVSIKANYKCKEGDMITWSIPKKQELTIHPESIMLNIVYDDEHIAVINKPRGMVVHPSQSHTSGTLVNALLHHYNGNLSTLSGRERAGIVHRIDKDTSGLLIIAKSDEAHRKLQRQFKNREVKRTYEAIVHGVISHDHGLVDAPIGRDPKQRQNMAVVDEGKDAKTHFRVIKRYENFTHIECQLETGRTHQIRVHMKYINHPLVGDPKYGPRKPFVHIGQVLHARSLEFIHPITEERICLTSELPEEFKDVLNRLDKMT</sequence>